<feature type="region of interest" description="Disordered" evidence="1">
    <location>
        <begin position="199"/>
        <end position="243"/>
    </location>
</feature>
<accession>A0A9W9UNW4</accession>
<organism evidence="2 3">
    <name type="scientific">Penicillium brevicompactum</name>
    <dbReference type="NCBI Taxonomy" id="5074"/>
    <lineage>
        <taxon>Eukaryota</taxon>
        <taxon>Fungi</taxon>
        <taxon>Dikarya</taxon>
        <taxon>Ascomycota</taxon>
        <taxon>Pezizomycotina</taxon>
        <taxon>Eurotiomycetes</taxon>
        <taxon>Eurotiomycetidae</taxon>
        <taxon>Eurotiales</taxon>
        <taxon>Aspergillaceae</taxon>
        <taxon>Penicillium</taxon>
    </lineage>
</organism>
<evidence type="ECO:0000256" key="1">
    <source>
        <dbReference type="SAM" id="MobiDB-lite"/>
    </source>
</evidence>
<dbReference type="Proteomes" id="UP001147695">
    <property type="component" value="Unassembled WGS sequence"/>
</dbReference>
<protein>
    <submittedName>
        <fullName evidence="2">Uncharacterized protein</fullName>
    </submittedName>
</protein>
<reference evidence="2" key="1">
    <citation type="submission" date="2022-12" db="EMBL/GenBank/DDBJ databases">
        <authorList>
            <person name="Petersen C."/>
        </authorList>
    </citation>
    <scope>NUCLEOTIDE SEQUENCE</scope>
    <source>
        <strain evidence="2">IBT 35673</strain>
    </source>
</reference>
<name>A0A9W9UNW4_PENBR</name>
<proteinExistence type="predicted"/>
<dbReference type="AlphaFoldDB" id="A0A9W9UNW4"/>
<feature type="compositionally biased region" description="Polar residues" evidence="1">
    <location>
        <begin position="208"/>
        <end position="219"/>
    </location>
</feature>
<dbReference type="Pfam" id="PF13376">
    <property type="entry name" value="OmdA"/>
    <property type="match status" value="1"/>
</dbReference>
<comment type="caution">
    <text evidence="2">The sequence shown here is derived from an EMBL/GenBank/DDBJ whole genome shotgun (WGS) entry which is preliminary data.</text>
</comment>
<dbReference type="EMBL" id="JAPZBQ010000001">
    <property type="protein sequence ID" value="KAJ5351792.1"/>
    <property type="molecule type" value="Genomic_DNA"/>
</dbReference>
<evidence type="ECO:0000313" key="3">
    <source>
        <dbReference type="Proteomes" id="UP001147695"/>
    </source>
</evidence>
<feature type="compositionally biased region" description="Basic and acidic residues" evidence="1">
    <location>
        <begin position="231"/>
        <end position="243"/>
    </location>
</feature>
<gene>
    <name evidence="2" type="ORF">N7452_000766</name>
</gene>
<reference evidence="2" key="2">
    <citation type="journal article" date="2023" name="IMA Fungus">
        <title>Comparative genomic study of the Penicillium genus elucidates a diverse pangenome and 15 lateral gene transfer events.</title>
        <authorList>
            <person name="Petersen C."/>
            <person name="Sorensen T."/>
            <person name="Nielsen M.R."/>
            <person name="Sondergaard T.E."/>
            <person name="Sorensen J.L."/>
            <person name="Fitzpatrick D.A."/>
            <person name="Frisvad J.C."/>
            <person name="Nielsen K.L."/>
        </authorList>
    </citation>
    <scope>NUCLEOTIDE SEQUENCE</scope>
    <source>
        <strain evidence="2">IBT 35673</strain>
    </source>
</reference>
<sequence>MSNKSPPTDLPVHSFSSTNELEAFLEREHTTLEGFYLKFTKKASGIPSVTTAEAVETALCFGWIDGRANALDKDWWLVRYTPRRARSIWSQKNVKTVGKLVETNRMRPAGLAAVEAAKADGRWERAYAGPATITVPDDFAIALNMEPAAASFFESLNKSDRYAVLWRVQTASPKARENRIKTLVQTLLEGNWPATKVTSAAKRKGAPNITTKSGDSTSVVAKKQRRSSRLRVTDNGDAETERA</sequence>
<evidence type="ECO:0000313" key="2">
    <source>
        <dbReference type="EMBL" id="KAJ5351792.1"/>
    </source>
</evidence>